<reference evidence="1 2" key="1">
    <citation type="submission" date="2018-02" db="EMBL/GenBank/DDBJ databases">
        <title>Comparative genomes isolates from brazilian mangrove.</title>
        <authorList>
            <person name="Araujo J.E."/>
            <person name="Taketani R.G."/>
            <person name="Silva M.C.P."/>
            <person name="Loureco M.V."/>
            <person name="Andreote F.D."/>
        </authorList>
    </citation>
    <scope>NUCLEOTIDE SEQUENCE [LARGE SCALE GENOMIC DNA]</scope>
    <source>
        <strain evidence="1 2">Hex-1 MGV</strain>
    </source>
</reference>
<evidence type="ECO:0000313" key="2">
    <source>
        <dbReference type="Proteomes" id="UP000238322"/>
    </source>
</evidence>
<gene>
    <name evidence="1" type="ORF">C5Y83_18315</name>
</gene>
<dbReference type="OrthoDB" id="290694at2"/>
<dbReference type="RefSeq" id="WP_105331202.1">
    <property type="nucleotide sequence ID" value="NZ_PUHY01000012.1"/>
</dbReference>
<dbReference type="EMBL" id="PUHY01000012">
    <property type="protein sequence ID" value="PQO32190.1"/>
    <property type="molecule type" value="Genomic_DNA"/>
</dbReference>
<comment type="caution">
    <text evidence="1">The sequence shown here is derived from an EMBL/GenBank/DDBJ whole genome shotgun (WGS) entry which is preliminary data.</text>
</comment>
<evidence type="ECO:0008006" key="3">
    <source>
        <dbReference type="Google" id="ProtNLM"/>
    </source>
</evidence>
<dbReference type="Proteomes" id="UP000238322">
    <property type="component" value="Unassembled WGS sequence"/>
</dbReference>
<protein>
    <recommendedName>
        <fullName evidence="3">STAS/SEC14 domain-containing protein</fullName>
    </recommendedName>
</protein>
<proteinExistence type="predicted"/>
<accession>A0A2S8FJG6</accession>
<sequence length="123" mass="13833">MSQLPQLIEHSHYLEFVVPDGKHDEAYWSQFLKSMVATVEQTGKTRILVQRPAQDPSERVEGMVIYRMALRTAEAFGVSVRIAIQSPVAHEDSFFETVATNRGAMIKVDKNRAALVAWLSEGD</sequence>
<organism evidence="1 2">
    <name type="scientific">Blastopirellula marina</name>
    <dbReference type="NCBI Taxonomy" id="124"/>
    <lineage>
        <taxon>Bacteria</taxon>
        <taxon>Pseudomonadati</taxon>
        <taxon>Planctomycetota</taxon>
        <taxon>Planctomycetia</taxon>
        <taxon>Pirellulales</taxon>
        <taxon>Pirellulaceae</taxon>
        <taxon>Blastopirellula</taxon>
    </lineage>
</organism>
<dbReference type="AlphaFoldDB" id="A0A2S8FJG6"/>
<name>A0A2S8FJG6_9BACT</name>
<evidence type="ECO:0000313" key="1">
    <source>
        <dbReference type="EMBL" id="PQO32190.1"/>
    </source>
</evidence>